<keyword evidence="2" id="KW-0813">Transport</keyword>
<feature type="transmembrane region" description="Helical" evidence="10">
    <location>
        <begin position="555"/>
        <end position="577"/>
    </location>
</feature>
<dbReference type="PANTHER" id="PTHR43373:SF1">
    <property type="entry name" value="NA(+)_H(+) ANTIPORTER SUBUNIT A"/>
    <property type="match status" value="1"/>
</dbReference>
<comment type="caution">
    <text evidence="15">The sequence shown here is derived from an EMBL/GenBank/DDBJ whole genome shotgun (WGS) entry which is preliminary data.</text>
</comment>
<evidence type="ECO:0000313" key="16">
    <source>
        <dbReference type="Proteomes" id="UP000093928"/>
    </source>
</evidence>
<feature type="transmembrane region" description="Helical" evidence="10">
    <location>
        <begin position="265"/>
        <end position="286"/>
    </location>
</feature>
<gene>
    <name evidence="15" type="ORF">A5634_14640</name>
</gene>
<dbReference type="OrthoDB" id="9811798at2"/>
<accession>A0A1A3PAA6</accession>
<comment type="subcellular location">
    <subcellularLocation>
        <location evidence="1">Cell membrane</location>
        <topology evidence="1">Multi-pass membrane protein</topology>
    </subcellularLocation>
    <subcellularLocation>
        <location evidence="9">Membrane</location>
        <topology evidence="9">Multi-pass membrane protein</topology>
    </subcellularLocation>
</comment>
<feature type="transmembrane region" description="Helical" evidence="10">
    <location>
        <begin position="613"/>
        <end position="632"/>
    </location>
</feature>
<dbReference type="PRINTS" id="PR01434">
    <property type="entry name" value="NADHDHGNASE5"/>
</dbReference>
<feature type="transmembrane region" description="Helical" evidence="10">
    <location>
        <begin position="107"/>
        <end position="124"/>
    </location>
</feature>
<dbReference type="InterPro" id="IPR046806">
    <property type="entry name" value="MrpA_C/MbhE"/>
</dbReference>
<keyword evidence="6 10" id="KW-1133">Transmembrane helix</keyword>
<reference evidence="15 16" key="1">
    <citation type="submission" date="2016-06" db="EMBL/GenBank/DDBJ databases">
        <authorList>
            <person name="Kjaerup R.B."/>
            <person name="Dalgaard T.S."/>
            <person name="Juul-Madsen H.R."/>
        </authorList>
    </citation>
    <scope>NUCLEOTIDE SEQUENCE [LARGE SCALE GENOMIC DNA]</scope>
    <source>
        <strain evidence="15 16">1165133.8</strain>
    </source>
</reference>
<feature type="domain" description="MrpA C-terminal/MbhD" evidence="13">
    <location>
        <begin position="597"/>
        <end position="661"/>
    </location>
</feature>
<keyword evidence="7" id="KW-0406">Ion transport</keyword>
<evidence type="ECO:0000256" key="4">
    <source>
        <dbReference type="ARBA" id="ARBA00022475"/>
    </source>
</evidence>
<feature type="transmembrane region" description="Helical" evidence="10">
    <location>
        <begin position="638"/>
        <end position="657"/>
    </location>
</feature>
<evidence type="ECO:0000256" key="2">
    <source>
        <dbReference type="ARBA" id="ARBA00022448"/>
    </source>
</evidence>
<sequence>MAESPNAGAPGESGRPLPADWQGWASAALALLGFCVCLVAWLNGGGSISLPWVPSLNMHLSFRYDGLAALYSMLACGVGALVFCYGTGYLSLHLSHQHRPARERWRFWPWMVLFAMSMVGVATAQDLVLLFVFFDITAICSYFLIGFDKDEQDARRAALMALLVTVASAVALLVAAVLLYARYHTFSLPELIERIDSGPTTTAAAALLAVAALAKSAQVPLHFWLPKAMAAPTPVSAYLHSAAMVAAGVLVLGRVHPLLAHSQVVLTGVLVVGLASIVVGGISALGQDVLKQVLAYSTISQYGYVVMLYGIGGRAGAGAAAFYVLAHGVAKSALFMTAGAATMATDQDRLSRLGGLGRRRPLLAVAAALAAANLAGLPLTVGFFKDELFFEAAAGAGPLLTGCGVLAAALTLAYIGRFWVLLFLGPTRAEPRRIPHVLTAPIVILAGIGVVGGVMPQLFSRLAADAGSVTSASQLTLSPGYHFDTRAGNLMALGAWTLAAVLLALPRLRNGLARWWLRVGGRFGPLRVYTRSLRALSRLSSAIHHREVRDLRSSVAAVLVPAGVLTGISFAVTPISGAYTFGAVGDVDWLILPLLGLVIIATLAVARASARVGMVLALSVVGFGLAAVYALFGAPDIALVAVVVETMITLVFIGALARLPRPGAAGELEVRAGDTMPDDTGRRRRNLAAGGLAGLAAFVTVWGFLSAPSTAPSVAGEYINRTPSAHGEDVVTVIITDFRGLDTLAEITVLLVAVVGVAALLRKGKLW</sequence>
<dbReference type="Pfam" id="PF13244">
    <property type="entry name" value="MbhD"/>
    <property type="match status" value="1"/>
</dbReference>
<dbReference type="GO" id="GO:0005886">
    <property type="term" value="C:plasma membrane"/>
    <property type="evidence" value="ECO:0007669"/>
    <property type="project" value="UniProtKB-SubCell"/>
</dbReference>
<organism evidence="15 16">
    <name type="scientific">Mycobacterium asiaticum</name>
    <dbReference type="NCBI Taxonomy" id="1790"/>
    <lineage>
        <taxon>Bacteria</taxon>
        <taxon>Bacillati</taxon>
        <taxon>Actinomycetota</taxon>
        <taxon>Actinomycetes</taxon>
        <taxon>Mycobacteriales</taxon>
        <taxon>Mycobacteriaceae</taxon>
        <taxon>Mycobacterium</taxon>
    </lineage>
</organism>
<dbReference type="Proteomes" id="UP000093928">
    <property type="component" value="Unassembled WGS sequence"/>
</dbReference>
<dbReference type="Pfam" id="PF00361">
    <property type="entry name" value="Proton_antipo_M"/>
    <property type="match status" value="1"/>
</dbReference>
<dbReference type="InterPro" id="IPR042106">
    <property type="entry name" value="Nuo/plastoQ_OxRdtase_6_NuoJ"/>
</dbReference>
<feature type="transmembrane region" description="Helical" evidence="10">
    <location>
        <begin position="404"/>
        <end position="425"/>
    </location>
</feature>
<feature type="transmembrane region" description="Helical" evidence="10">
    <location>
        <begin position="487"/>
        <end position="505"/>
    </location>
</feature>
<feature type="transmembrane region" description="Helical" evidence="10">
    <location>
        <begin position="437"/>
        <end position="459"/>
    </location>
</feature>
<feature type="domain" description="MrpA C-terminal/MbhE" evidence="14">
    <location>
        <begin position="682"/>
        <end position="763"/>
    </location>
</feature>
<dbReference type="RefSeq" id="WP_065142366.1">
    <property type="nucleotide sequence ID" value="NZ_LZLS01000012.1"/>
</dbReference>
<evidence type="ECO:0000259" key="11">
    <source>
        <dbReference type="Pfam" id="PF00361"/>
    </source>
</evidence>
<evidence type="ECO:0000256" key="10">
    <source>
        <dbReference type="SAM" id="Phobius"/>
    </source>
</evidence>
<evidence type="ECO:0000256" key="5">
    <source>
        <dbReference type="ARBA" id="ARBA00022692"/>
    </source>
</evidence>
<feature type="transmembrane region" description="Helical" evidence="10">
    <location>
        <begin position="237"/>
        <end position="259"/>
    </location>
</feature>
<evidence type="ECO:0000259" key="14">
    <source>
        <dbReference type="Pfam" id="PF20501"/>
    </source>
</evidence>
<evidence type="ECO:0000256" key="8">
    <source>
        <dbReference type="ARBA" id="ARBA00023136"/>
    </source>
</evidence>
<dbReference type="InterPro" id="IPR025383">
    <property type="entry name" value="MrpA_C/MbhD"/>
</dbReference>
<dbReference type="InterPro" id="IPR001516">
    <property type="entry name" value="Proton_antipo_N"/>
</dbReference>
<feature type="transmembrane region" description="Helical" evidence="10">
    <location>
        <begin position="203"/>
        <end position="225"/>
    </location>
</feature>
<feature type="transmembrane region" description="Helical" evidence="10">
    <location>
        <begin position="159"/>
        <end position="183"/>
    </location>
</feature>
<evidence type="ECO:0000313" key="15">
    <source>
        <dbReference type="EMBL" id="OBK31076.1"/>
    </source>
</evidence>
<dbReference type="AlphaFoldDB" id="A0A1A3PAA6"/>
<feature type="domain" description="NADH:quinone oxidoreductase/Mrp antiporter transmembrane" evidence="11">
    <location>
        <begin position="124"/>
        <end position="400"/>
    </location>
</feature>
<feature type="transmembrane region" description="Helical" evidence="10">
    <location>
        <begin position="293"/>
        <end position="311"/>
    </location>
</feature>
<dbReference type="Pfam" id="PF20501">
    <property type="entry name" value="MbhE"/>
    <property type="match status" value="1"/>
</dbReference>
<dbReference type="PANTHER" id="PTHR43373">
    <property type="entry name" value="NA(+)/H(+) ANTIPORTER SUBUNIT"/>
    <property type="match status" value="1"/>
</dbReference>
<feature type="transmembrane region" description="Helical" evidence="10">
    <location>
        <begin position="589"/>
        <end position="606"/>
    </location>
</feature>
<dbReference type="Pfam" id="PF00662">
    <property type="entry name" value="Proton_antipo_N"/>
    <property type="match status" value="1"/>
</dbReference>
<evidence type="ECO:0000256" key="1">
    <source>
        <dbReference type="ARBA" id="ARBA00004651"/>
    </source>
</evidence>
<keyword evidence="3" id="KW-0050">Antiport</keyword>
<protein>
    <submittedName>
        <fullName evidence="15">Oxidoreductase</fullName>
    </submittedName>
</protein>
<feature type="domain" description="NADH-Ubiquinone oxidoreductase (complex I) chain 5 N-terminal" evidence="12">
    <location>
        <begin position="54"/>
        <end position="93"/>
    </location>
</feature>
<dbReference type="GO" id="GO:0015297">
    <property type="term" value="F:antiporter activity"/>
    <property type="evidence" value="ECO:0007669"/>
    <property type="project" value="UniProtKB-KW"/>
</dbReference>
<keyword evidence="5 9" id="KW-0812">Transmembrane</keyword>
<name>A0A1A3PAA6_MYCAS</name>
<feature type="transmembrane region" description="Helical" evidence="10">
    <location>
        <begin position="62"/>
        <end position="86"/>
    </location>
</feature>
<keyword evidence="4" id="KW-1003">Cell membrane</keyword>
<evidence type="ECO:0000256" key="3">
    <source>
        <dbReference type="ARBA" id="ARBA00022449"/>
    </source>
</evidence>
<dbReference type="EMBL" id="LZLS01000012">
    <property type="protein sequence ID" value="OBK31076.1"/>
    <property type="molecule type" value="Genomic_DNA"/>
</dbReference>
<dbReference type="Gene3D" id="1.20.120.1200">
    <property type="entry name" value="NADH-ubiquinone/plastoquinone oxidoreductase chain 6, subunit NuoJ"/>
    <property type="match status" value="1"/>
</dbReference>
<feature type="transmembrane region" description="Helical" evidence="10">
    <location>
        <begin position="743"/>
        <end position="761"/>
    </location>
</feature>
<feature type="transmembrane region" description="Helical" evidence="10">
    <location>
        <begin position="362"/>
        <end position="384"/>
    </location>
</feature>
<evidence type="ECO:0000256" key="7">
    <source>
        <dbReference type="ARBA" id="ARBA00023065"/>
    </source>
</evidence>
<dbReference type="InterPro" id="IPR050616">
    <property type="entry name" value="CPA3_Na-H_Antiporter_A"/>
</dbReference>
<feature type="transmembrane region" description="Helical" evidence="10">
    <location>
        <begin position="21"/>
        <end position="42"/>
    </location>
</feature>
<feature type="transmembrane region" description="Helical" evidence="10">
    <location>
        <begin position="130"/>
        <end position="147"/>
    </location>
</feature>
<feature type="transmembrane region" description="Helical" evidence="10">
    <location>
        <begin position="317"/>
        <end position="341"/>
    </location>
</feature>
<proteinExistence type="predicted"/>
<feature type="transmembrane region" description="Helical" evidence="10">
    <location>
        <begin position="686"/>
        <end position="705"/>
    </location>
</feature>
<evidence type="ECO:0000256" key="9">
    <source>
        <dbReference type="RuleBase" id="RU000320"/>
    </source>
</evidence>
<dbReference type="GO" id="GO:0006811">
    <property type="term" value="P:monoatomic ion transport"/>
    <property type="evidence" value="ECO:0007669"/>
    <property type="project" value="UniProtKB-KW"/>
</dbReference>
<keyword evidence="8 10" id="KW-0472">Membrane</keyword>
<evidence type="ECO:0000256" key="6">
    <source>
        <dbReference type="ARBA" id="ARBA00022989"/>
    </source>
</evidence>
<dbReference type="InterPro" id="IPR001750">
    <property type="entry name" value="ND/Mrp_TM"/>
</dbReference>
<evidence type="ECO:0000259" key="13">
    <source>
        <dbReference type="Pfam" id="PF13244"/>
    </source>
</evidence>
<evidence type="ECO:0000259" key="12">
    <source>
        <dbReference type="Pfam" id="PF00662"/>
    </source>
</evidence>